<keyword evidence="1" id="KW-1133">Transmembrane helix</keyword>
<reference evidence="2" key="1">
    <citation type="submission" date="2022-09" db="EMBL/GenBank/DDBJ databases">
        <authorList>
            <person name="Yuan C."/>
            <person name="Ke Z."/>
        </authorList>
    </citation>
    <scope>NUCLEOTIDE SEQUENCE</scope>
    <source>
        <strain evidence="2">LB-8</strain>
    </source>
</reference>
<feature type="transmembrane region" description="Helical" evidence="1">
    <location>
        <begin position="66"/>
        <end position="86"/>
    </location>
</feature>
<dbReference type="RefSeq" id="WP_279297466.1">
    <property type="nucleotide sequence ID" value="NZ_JAOTIF010000009.1"/>
</dbReference>
<feature type="transmembrane region" description="Helical" evidence="1">
    <location>
        <begin position="29"/>
        <end position="46"/>
    </location>
</feature>
<keyword evidence="3" id="KW-1185">Reference proteome</keyword>
<evidence type="ECO:0000256" key="1">
    <source>
        <dbReference type="SAM" id="Phobius"/>
    </source>
</evidence>
<keyword evidence="1" id="KW-0812">Transmembrane</keyword>
<feature type="transmembrane region" description="Helical" evidence="1">
    <location>
        <begin position="6"/>
        <end position="22"/>
    </location>
</feature>
<proteinExistence type="predicted"/>
<reference evidence="2" key="2">
    <citation type="submission" date="2023-04" db="EMBL/GenBank/DDBJ databases">
        <title>Paracnuella aquatica gen. nov., sp. nov., a member of the family Chitinophagaceae isolated from a hot spring.</title>
        <authorList>
            <person name="Wang C."/>
        </authorList>
    </citation>
    <scope>NUCLEOTIDE SEQUENCE</scope>
    <source>
        <strain evidence="2">LB-8</strain>
    </source>
</reference>
<protein>
    <submittedName>
        <fullName evidence="2">YfhO family protein</fullName>
    </submittedName>
</protein>
<accession>A0A9X3B831</accession>
<gene>
    <name evidence="2" type="ORF">OCK74_12935</name>
</gene>
<dbReference type="AlphaFoldDB" id="A0A9X3B831"/>
<organism evidence="2 3">
    <name type="scientific">Paraflavisolibacter caeni</name>
    <dbReference type="NCBI Taxonomy" id="2982496"/>
    <lineage>
        <taxon>Bacteria</taxon>
        <taxon>Pseudomonadati</taxon>
        <taxon>Bacteroidota</taxon>
        <taxon>Chitinophagia</taxon>
        <taxon>Chitinophagales</taxon>
        <taxon>Chitinophagaceae</taxon>
        <taxon>Paraflavisolibacter</taxon>
    </lineage>
</organism>
<evidence type="ECO:0000313" key="2">
    <source>
        <dbReference type="EMBL" id="MCU7550025.1"/>
    </source>
</evidence>
<sequence length="359" mass="40517">MRNAYFSLLGFISFLVFLINDRKNILQKIFCIAGLIMLILSFGGNVKESIYVHLPLLKSVRTNGEYRVFAIFSLILCGSFEINQIYSGNDAYKSKLKLLLKGFAIFLLLGAIIIAILLNPNLNLSISATSGIQLIKNVIDNITFKHTLLISLLVASFLSVVYLWSIYRNNWKDILLLVFLLDICLNSWLLLPITGVGRTSVFKMQQIISKSPNGFPSPTSINGKTSQDINEEEKALIGNWSWYDKQIVHPKIEYPSLLNGTERFYQSSDTALVKIKPFAFLLSNLNANIGIAHFTPNSFSLNLHVPRTDTLIILQNHFPGWKAYINDKRVPIFPYCETFMAIAVNENSQKVTLSFTPAH</sequence>
<comment type="caution">
    <text evidence="2">The sequence shown here is derived from an EMBL/GenBank/DDBJ whole genome shotgun (WGS) entry which is preliminary data.</text>
</comment>
<dbReference type="Proteomes" id="UP001155483">
    <property type="component" value="Unassembled WGS sequence"/>
</dbReference>
<feature type="transmembrane region" description="Helical" evidence="1">
    <location>
        <begin position="174"/>
        <end position="191"/>
    </location>
</feature>
<dbReference type="EMBL" id="JAOTIF010000009">
    <property type="protein sequence ID" value="MCU7550025.1"/>
    <property type="molecule type" value="Genomic_DNA"/>
</dbReference>
<feature type="transmembrane region" description="Helical" evidence="1">
    <location>
        <begin position="148"/>
        <end position="167"/>
    </location>
</feature>
<evidence type="ECO:0000313" key="3">
    <source>
        <dbReference type="Proteomes" id="UP001155483"/>
    </source>
</evidence>
<feature type="transmembrane region" description="Helical" evidence="1">
    <location>
        <begin position="98"/>
        <end position="118"/>
    </location>
</feature>
<name>A0A9X3B831_9BACT</name>
<keyword evidence="1" id="KW-0472">Membrane</keyword>